<dbReference type="Proteomes" id="UP000215914">
    <property type="component" value="Chromosome 10"/>
</dbReference>
<keyword evidence="3" id="KW-1185">Reference proteome</keyword>
<evidence type="ECO:0000313" key="3">
    <source>
        <dbReference type="Proteomes" id="UP000215914"/>
    </source>
</evidence>
<dbReference type="EMBL" id="MNCJ02000325">
    <property type="protein sequence ID" value="KAF5786993.1"/>
    <property type="molecule type" value="Genomic_DNA"/>
</dbReference>
<evidence type="ECO:0000313" key="2">
    <source>
        <dbReference type="EMBL" id="OTG11723.1"/>
    </source>
</evidence>
<dbReference type="EMBL" id="CM007899">
    <property type="protein sequence ID" value="OTG11723.1"/>
    <property type="molecule type" value="Genomic_DNA"/>
</dbReference>
<reference evidence="1 3" key="1">
    <citation type="journal article" date="2017" name="Nature">
        <title>The sunflower genome provides insights into oil metabolism, flowering and Asterid evolution.</title>
        <authorList>
            <person name="Badouin H."/>
            <person name="Gouzy J."/>
            <person name="Grassa C.J."/>
            <person name="Murat F."/>
            <person name="Staton S.E."/>
            <person name="Cottret L."/>
            <person name="Lelandais-Briere C."/>
            <person name="Owens G.L."/>
            <person name="Carrere S."/>
            <person name="Mayjonade B."/>
            <person name="Legrand L."/>
            <person name="Gill N."/>
            <person name="Kane N.C."/>
            <person name="Bowers J.E."/>
            <person name="Hubner S."/>
            <person name="Bellec A."/>
            <person name="Berard A."/>
            <person name="Berges H."/>
            <person name="Blanchet N."/>
            <person name="Boniface M.C."/>
            <person name="Brunel D."/>
            <person name="Catrice O."/>
            <person name="Chaidir N."/>
            <person name="Claudel C."/>
            <person name="Donnadieu C."/>
            <person name="Faraut T."/>
            <person name="Fievet G."/>
            <person name="Helmstetter N."/>
            <person name="King M."/>
            <person name="Knapp S.J."/>
            <person name="Lai Z."/>
            <person name="Le Paslier M.C."/>
            <person name="Lippi Y."/>
            <person name="Lorenzon L."/>
            <person name="Mandel J.R."/>
            <person name="Marage G."/>
            <person name="Marchand G."/>
            <person name="Marquand E."/>
            <person name="Bret-Mestries E."/>
            <person name="Morien E."/>
            <person name="Nambeesan S."/>
            <person name="Nguyen T."/>
            <person name="Pegot-Espagnet P."/>
            <person name="Pouilly N."/>
            <person name="Raftis F."/>
            <person name="Sallet E."/>
            <person name="Schiex T."/>
            <person name="Thomas J."/>
            <person name="Vandecasteele C."/>
            <person name="Vares D."/>
            <person name="Vear F."/>
            <person name="Vautrin S."/>
            <person name="Crespi M."/>
            <person name="Mangin B."/>
            <person name="Burke J.M."/>
            <person name="Salse J."/>
            <person name="Munos S."/>
            <person name="Vincourt P."/>
            <person name="Rieseberg L.H."/>
            <person name="Langlade N.B."/>
        </authorList>
    </citation>
    <scope>NUCLEOTIDE SEQUENCE [LARGE SCALE GENOMIC DNA]</scope>
    <source>
        <strain evidence="3">cv. SF193</strain>
        <tissue evidence="1">Leaves</tissue>
    </source>
</reference>
<gene>
    <name evidence="2" type="ORF">HannXRQ_Chr10g0301921</name>
    <name evidence="1" type="ORF">HanXRQr2_Chr10g0447841</name>
</gene>
<accession>A0A251TLU3</accession>
<dbReference type="Gramene" id="mRNA:HanXRQr2_Chr10g0447841">
    <property type="protein sequence ID" value="mRNA:HanXRQr2_Chr10g0447841"/>
    <property type="gene ID" value="HanXRQr2_Chr10g0447841"/>
</dbReference>
<protein>
    <submittedName>
        <fullName evidence="2">Uncharacterized protein</fullName>
    </submittedName>
</protein>
<name>A0A251TLU3_HELAN</name>
<organism evidence="2 3">
    <name type="scientific">Helianthus annuus</name>
    <name type="common">Common sunflower</name>
    <dbReference type="NCBI Taxonomy" id="4232"/>
    <lineage>
        <taxon>Eukaryota</taxon>
        <taxon>Viridiplantae</taxon>
        <taxon>Streptophyta</taxon>
        <taxon>Embryophyta</taxon>
        <taxon>Tracheophyta</taxon>
        <taxon>Spermatophyta</taxon>
        <taxon>Magnoliopsida</taxon>
        <taxon>eudicotyledons</taxon>
        <taxon>Gunneridae</taxon>
        <taxon>Pentapetalae</taxon>
        <taxon>asterids</taxon>
        <taxon>campanulids</taxon>
        <taxon>Asterales</taxon>
        <taxon>Asteraceae</taxon>
        <taxon>Asteroideae</taxon>
        <taxon>Heliantheae alliance</taxon>
        <taxon>Heliantheae</taxon>
        <taxon>Helianthus</taxon>
    </lineage>
</organism>
<proteinExistence type="predicted"/>
<evidence type="ECO:0000313" key="1">
    <source>
        <dbReference type="EMBL" id="KAF5786993.1"/>
    </source>
</evidence>
<dbReference type="AlphaFoldDB" id="A0A251TLU3"/>
<dbReference type="InParanoid" id="A0A251TLU3"/>
<reference evidence="2" key="2">
    <citation type="submission" date="2017-02" db="EMBL/GenBank/DDBJ databases">
        <title>Sunflower complete genome.</title>
        <authorList>
            <person name="Langlade N."/>
            <person name="Munos S."/>
        </authorList>
    </citation>
    <scope>NUCLEOTIDE SEQUENCE [LARGE SCALE GENOMIC DNA]</scope>
    <source>
        <tissue evidence="2">Leaves</tissue>
    </source>
</reference>
<sequence>MVTLQATAKTTPLENVIRLILNKSLKRLIWEEGNVRFLIRQNLLVKTRVQAHLKHF</sequence>
<reference evidence="1" key="3">
    <citation type="submission" date="2020-06" db="EMBL/GenBank/DDBJ databases">
        <title>Helianthus annuus Genome sequencing and assembly Release 2.</title>
        <authorList>
            <person name="Gouzy J."/>
            <person name="Langlade N."/>
            <person name="Munos S."/>
        </authorList>
    </citation>
    <scope>NUCLEOTIDE SEQUENCE</scope>
    <source>
        <tissue evidence="1">Leaves</tissue>
    </source>
</reference>